<evidence type="ECO:0000313" key="2">
    <source>
        <dbReference type="Proteomes" id="UP000004619"/>
    </source>
</evidence>
<organism evidence="1 2">
    <name type="scientific">Faecalibacterium duncaniae (strain DSM 17677 / JCM 31915 / A2-165)</name>
    <name type="common">Faecalibacterium prausnitzii</name>
    <dbReference type="NCBI Taxonomy" id="411483"/>
    <lineage>
        <taxon>Bacteria</taxon>
        <taxon>Bacillati</taxon>
        <taxon>Bacillota</taxon>
        <taxon>Clostridia</taxon>
        <taxon>Eubacteriales</taxon>
        <taxon>Oscillospiraceae</taxon>
        <taxon>Faecalibacterium</taxon>
    </lineage>
</organism>
<sequence>MHRQKGPAASTHASGRPLHGVCFKIMFAGRNTGFSPQSPGFSRELCKKYSRCKAALSSSADEDGYGAVFADF</sequence>
<accession>C7H198</accession>
<reference evidence="1" key="1">
    <citation type="submission" date="2009-08" db="EMBL/GenBank/DDBJ databases">
        <authorList>
            <person name="Weinstock G."/>
            <person name="Sodergren E."/>
            <person name="Clifton S."/>
            <person name="Fulton L."/>
            <person name="Fulton B."/>
            <person name="Courtney L."/>
            <person name="Fronick C."/>
            <person name="Harrison M."/>
            <person name="Strong C."/>
            <person name="Farmer C."/>
            <person name="Delahaunty K."/>
            <person name="Markovic C."/>
            <person name="Hall O."/>
            <person name="Minx P."/>
            <person name="Tomlinson C."/>
            <person name="Mitreva M."/>
            <person name="Nelson J."/>
            <person name="Hou S."/>
            <person name="Wollam A."/>
            <person name="Pepin K.H."/>
            <person name="Johnson M."/>
            <person name="Bhonagiri V."/>
            <person name="Nash W.E."/>
            <person name="Warren W."/>
            <person name="Chinwalla A."/>
            <person name="Mardis E.R."/>
            <person name="Wilson R.K."/>
        </authorList>
    </citation>
    <scope>NUCLEOTIDE SEQUENCE [LARGE SCALE GENOMIC DNA]</scope>
    <source>
        <strain evidence="1">A2-165</strain>
    </source>
</reference>
<proteinExistence type="predicted"/>
<name>C7H198_FAED2</name>
<protein>
    <submittedName>
        <fullName evidence="1">Uncharacterized protein</fullName>
    </submittedName>
</protein>
<keyword evidence="2" id="KW-1185">Reference proteome</keyword>
<comment type="caution">
    <text evidence="1">The sequence shown here is derived from an EMBL/GenBank/DDBJ whole genome shotgun (WGS) entry which is preliminary data.</text>
</comment>
<evidence type="ECO:0000313" key="1">
    <source>
        <dbReference type="EMBL" id="EEU98109.1"/>
    </source>
</evidence>
<dbReference type="HOGENOM" id="CLU_2716464_0_0_9"/>
<gene>
    <name evidence="1" type="ORF">FAEPRAA2165_00037</name>
</gene>
<dbReference type="Proteomes" id="UP000004619">
    <property type="component" value="Unassembled WGS sequence"/>
</dbReference>
<dbReference type="EMBL" id="ACOP02000003">
    <property type="protein sequence ID" value="EEU98109.1"/>
    <property type="molecule type" value="Genomic_DNA"/>
</dbReference>
<dbReference type="AlphaFoldDB" id="C7H198"/>